<gene>
    <name evidence="1" type="ORF">DKIIFCLB_00007</name>
</gene>
<accession>A0A7G9ZBX5</accession>
<proteinExistence type="predicted"/>
<name>A0A7G9ZBX5_9EURY</name>
<dbReference type="EMBL" id="MT631701">
    <property type="protein sequence ID" value="QNO57759.1"/>
    <property type="molecule type" value="Genomic_DNA"/>
</dbReference>
<evidence type="ECO:0000313" key="1">
    <source>
        <dbReference type="EMBL" id="QNO57759.1"/>
    </source>
</evidence>
<dbReference type="AlphaFoldDB" id="A0A7G9ZBX5"/>
<sequence>MKKSKKVFWVVAVLAIAIVTSGFTALVSADITSGTDVKNSSAIH</sequence>
<protein>
    <submittedName>
        <fullName evidence="1">Uncharacterized protein</fullName>
    </submittedName>
</protein>
<organism evidence="1">
    <name type="scientific">Candidatus Methanophaga sp. ANME-1 ERB7</name>
    <dbReference type="NCBI Taxonomy" id="2759913"/>
    <lineage>
        <taxon>Archaea</taxon>
        <taxon>Methanobacteriati</taxon>
        <taxon>Methanobacteriota</taxon>
        <taxon>Stenosarchaea group</taxon>
        <taxon>Methanomicrobia</taxon>
        <taxon>Candidatus Methanophagales</taxon>
        <taxon>Candidatus Methanophagaceae</taxon>
        <taxon>Candidatus Methanophaga</taxon>
    </lineage>
</organism>
<reference evidence="1" key="1">
    <citation type="submission" date="2020-06" db="EMBL/GenBank/DDBJ databases">
        <title>Unique genomic features of the anaerobic methanotrophic archaea.</title>
        <authorList>
            <person name="Chadwick G.L."/>
            <person name="Skennerton C.T."/>
            <person name="Laso-Perez R."/>
            <person name="Leu A.O."/>
            <person name="Speth D.R."/>
            <person name="Yu H."/>
            <person name="Morgan-Lang C."/>
            <person name="Hatzenpichler R."/>
            <person name="Goudeau D."/>
            <person name="Malmstrom R."/>
            <person name="Brazelton W.J."/>
            <person name="Woyke T."/>
            <person name="Hallam S.J."/>
            <person name="Tyson G.W."/>
            <person name="Wegener G."/>
            <person name="Boetius A."/>
            <person name="Orphan V."/>
        </authorList>
    </citation>
    <scope>NUCLEOTIDE SEQUENCE</scope>
</reference>